<reference evidence="4" key="2">
    <citation type="journal article" date="2017" name="Nat. Plants">
        <title>The Aegilops tauschii genome reveals multiple impacts of transposons.</title>
        <authorList>
            <person name="Zhao G."/>
            <person name="Zou C."/>
            <person name="Li K."/>
            <person name="Wang K."/>
            <person name="Li T."/>
            <person name="Gao L."/>
            <person name="Zhang X."/>
            <person name="Wang H."/>
            <person name="Yang Z."/>
            <person name="Liu X."/>
            <person name="Jiang W."/>
            <person name="Mao L."/>
            <person name="Kong X."/>
            <person name="Jiao Y."/>
            <person name="Jia J."/>
        </authorList>
    </citation>
    <scope>NUCLEOTIDE SEQUENCE [LARGE SCALE GENOMIC DNA]</scope>
    <source>
        <strain evidence="4">cv. AL8/78</strain>
    </source>
</reference>
<dbReference type="InterPro" id="IPR044509">
    <property type="entry name" value="RIC2/4"/>
</dbReference>
<evidence type="ECO:0000259" key="2">
    <source>
        <dbReference type="PROSITE" id="PS50108"/>
    </source>
</evidence>
<sequence length="171" mass="17696">MKDRRGGAGFPFSIGCMSQSAVAVADPLHKKPQPPQPANQADTPSSSTTTTAATAQERGAGEESSEDKARTAAAASGVVTAGVQRLLKGIKTFFAAYDGEEDDEEEDREIVIGYPTDVQHVGHIGWDGLNKVGGMGVGMGMVGAFSQPSSLSLRQLEIAMDPGAVATTCIN</sequence>
<dbReference type="AlphaFoldDB" id="A0A453MHP3"/>
<reference evidence="3" key="4">
    <citation type="submission" date="2019-03" db="UniProtKB">
        <authorList>
            <consortium name="EnsemblPlants"/>
        </authorList>
    </citation>
    <scope>IDENTIFICATION</scope>
</reference>
<evidence type="ECO:0000313" key="3">
    <source>
        <dbReference type="EnsemblPlants" id="AET5Gv21185600.3"/>
    </source>
</evidence>
<dbReference type="PANTHER" id="PTHR46931:SF17">
    <property type="entry name" value="OS03G0847900 PROTEIN"/>
    <property type="match status" value="1"/>
</dbReference>
<reference evidence="3" key="5">
    <citation type="journal article" date="2021" name="G3 (Bethesda)">
        <title>Aegilops tauschii genome assembly Aet v5.0 features greater sequence contiguity and improved annotation.</title>
        <authorList>
            <person name="Wang L."/>
            <person name="Zhu T."/>
            <person name="Rodriguez J.C."/>
            <person name="Deal K.R."/>
            <person name="Dubcovsky J."/>
            <person name="McGuire P.E."/>
            <person name="Lux T."/>
            <person name="Spannagl M."/>
            <person name="Mayer K.F.X."/>
            <person name="Baldrich P."/>
            <person name="Meyers B.C."/>
            <person name="Huo N."/>
            <person name="Gu Y.Q."/>
            <person name="Zhou H."/>
            <person name="Devos K.M."/>
            <person name="Bennetzen J.L."/>
            <person name="Unver T."/>
            <person name="Budak H."/>
            <person name="Gulick P.J."/>
            <person name="Galiba G."/>
            <person name="Kalapos B."/>
            <person name="Nelson D.R."/>
            <person name="Li P."/>
            <person name="You F.M."/>
            <person name="Luo M.C."/>
            <person name="Dvorak J."/>
        </authorList>
    </citation>
    <scope>NUCLEOTIDE SEQUENCE [LARGE SCALE GENOMIC DNA]</scope>
    <source>
        <strain evidence="3">cv. AL8/78</strain>
    </source>
</reference>
<dbReference type="CDD" id="cd00132">
    <property type="entry name" value="CRIB"/>
    <property type="match status" value="1"/>
</dbReference>
<name>A0A453MHP3_AEGTS</name>
<organism evidence="3 4">
    <name type="scientific">Aegilops tauschii subsp. strangulata</name>
    <name type="common">Goatgrass</name>
    <dbReference type="NCBI Taxonomy" id="200361"/>
    <lineage>
        <taxon>Eukaryota</taxon>
        <taxon>Viridiplantae</taxon>
        <taxon>Streptophyta</taxon>
        <taxon>Embryophyta</taxon>
        <taxon>Tracheophyta</taxon>
        <taxon>Spermatophyta</taxon>
        <taxon>Magnoliopsida</taxon>
        <taxon>Liliopsida</taxon>
        <taxon>Poales</taxon>
        <taxon>Poaceae</taxon>
        <taxon>BOP clade</taxon>
        <taxon>Pooideae</taxon>
        <taxon>Triticodae</taxon>
        <taxon>Triticeae</taxon>
        <taxon>Triticinae</taxon>
        <taxon>Aegilops</taxon>
    </lineage>
</organism>
<evidence type="ECO:0000256" key="1">
    <source>
        <dbReference type="SAM" id="MobiDB-lite"/>
    </source>
</evidence>
<feature type="region of interest" description="Disordered" evidence="1">
    <location>
        <begin position="25"/>
        <end position="76"/>
    </location>
</feature>
<feature type="compositionally biased region" description="Low complexity" evidence="1">
    <location>
        <begin position="45"/>
        <end position="55"/>
    </location>
</feature>
<dbReference type="PANTHER" id="PTHR46931">
    <property type="entry name" value="CRIB DOMAIN-CONTAINING PROTEIN RIC2"/>
    <property type="match status" value="1"/>
</dbReference>
<dbReference type="Gramene" id="AET5Gv21185600.3">
    <property type="protein sequence ID" value="AET5Gv21185600.3"/>
    <property type="gene ID" value="AET5Gv21185600"/>
</dbReference>
<dbReference type="PROSITE" id="PS50108">
    <property type="entry name" value="CRIB"/>
    <property type="match status" value="1"/>
</dbReference>
<protein>
    <recommendedName>
        <fullName evidence="2">CRIB domain-containing protein</fullName>
    </recommendedName>
</protein>
<dbReference type="EnsemblPlants" id="AET5Gv21185600.3">
    <property type="protein sequence ID" value="AET5Gv21185600.3"/>
    <property type="gene ID" value="AET5Gv21185600"/>
</dbReference>
<reference evidence="4" key="1">
    <citation type="journal article" date="2014" name="Science">
        <title>Ancient hybridizations among the ancestral genomes of bread wheat.</title>
        <authorList>
            <consortium name="International Wheat Genome Sequencing Consortium,"/>
            <person name="Marcussen T."/>
            <person name="Sandve S.R."/>
            <person name="Heier L."/>
            <person name="Spannagl M."/>
            <person name="Pfeifer M."/>
            <person name="Jakobsen K.S."/>
            <person name="Wulff B.B."/>
            <person name="Steuernagel B."/>
            <person name="Mayer K.F."/>
            <person name="Olsen O.A."/>
        </authorList>
    </citation>
    <scope>NUCLEOTIDE SEQUENCE [LARGE SCALE GENOMIC DNA]</scope>
    <source>
        <strain evidence="4">cv. AL8/78</strain>
    </source>
</reference>
<feature type="domain" description="CRIB" evidence="2">
    <location>
        <begin position="112"/>
        <end position="125"/>
    </location>
</feature>
<dbReference type="Proteomes" id="UP000015105">
    <property type="component" value="Chromosome 5D"/>
</dbReference>
<dbReference type="Pfam" id="PF00786">
    <property type="entry name" value="PBD"/>
    <property type="match status" value="1"/>
</dbReference>
<reference evidence="3" key="3">
    <citation type="journal article" date="2017" name="Nature">
        <title>Genome sequence of the progenitor of the wheat D genome Aegilops tauschii.</title>
        <authorList>
            <person name="Luo M.C."/>
            <person name="Gu Y.Q."/>
            <person name="Puiu D."/>
            <person name="Wang H."/>
            <person name="Twardziok S.O."/>
            <person name="Deal K.R."/>
            <person name="Huo N."/>
            <person name="Zhu T."/>
            <person name="Wang L."/>
            <person name="Wang Y."/>
            <person name="McGuire P.E."/>
            <person name="Liu S."/>
            <person name="Long H."/>
            <person name="Ramasamy R.K."/>
            <person name="Rodriguez J.C."/>
            <person name="Van S.L."/>
            <person name="Yuan L."/>
            <person name="Wang Z."/>
            <person name="Xia Z."/>
            <person name="Xiao L."/>
            <person name="Anderson O.D."/>
            <person name="Ouyang S."/>
            <person name="Liang Y."/>
            <person name="Zimin A.V."/>
            <person name="Pertea G."/>
            <person name="Qi P."/>
            <person name="Bennetzen J.L."/>
            <person name="Dai X."/>
            <person name="Dawson M.W."/>
            <person name="Muller H.G."/>
            <person name="Kugler K."/>
            <person name="Rivarola-Duarte L."/>
            <person name="Spannagl M."/>
            <person name="Mayer K.F.X."/>
            <person name="Lu F.H."/>
            <person name="Bevan M.W."/>
            <person name="Leroy P."/>
            <person name="Li P."/>
            <person name="You F.M."/>
            <person name="Sun Q."/>
            <person name="Liu Z."/>
            <person name="Lyons E."/>
            <person name="Wicker T."/>
            <person name="Salzberg S.L."/>
            <person name="Devos K.M."/>
            <person name="Dvorak J."/>
        </authorList>
    </citation>
    <scope>NUCLEOTIDE SEQUENCE [LARGE SCALE GENOMIC DNA]</scope>
    <source>
        <strain evidence="3">cv. AL8/78</strain>
    </source>
</reference>
<dbReference type="InterPro" id="IPR000095">
    <property type="entry name" value="CRIB_dom"/>
</dbReference>
<dbReference type="PROSITE" id="PS51257">
    <property type="entry name" value="PROKAR_LIPOPROTEIN"/>
    <property type="match status" value="1"/>
</dbReference>
<keyword evidence="4" id="KW-1185">Reference proteome</keyword>
<evidence type="ECO:0000313" key="4">
    <source>
        <dbReference type="Proteomes" id="UP000015105"/>
    </source>
</evidence>
<accession>A0A453MHP3</accession>
<proteinExistence type="predicted"/>